<dbReference type="Proteomes" id="UP001196980">
    <property type="component" value="Unassembled WGS sequence"/>
</dbReference>
<reference evidence="1 2" key="1">
    <citation type="journal article" date="2020" name="J Geophys Res Biogeosci">
        <title>Magnetotaxis as an Adaptation to Enable Bacterial Shuttling of Microbial Sulfur and Sulfur Cycling Across Aquatic Oxic#Anoxic Interfaces.</title>
        <authorList>
            <person name="Li J."/>
            <person name="Liu P."/>
            <person name="Wang J."/>
            <person name="Roberts A.P."/>
            <person name="Pan Y."/>
        </authorList>
    </citation>
    <scope>NUCLEOTIDE SEQUENCE [LARGE SCALE GENOMIC DNA]</scope>
    <source>
        <strain evidence="1 2">MYR-1_YQ</strain>
    </source>
</reference>
<keyword evidence="2" id="KW-1185">Reference proteome</keyword>
<feature type="non-terminal residue" evidence="1">
    <location>
        <position position="1"/>
    </location>
</feature>
<evidence type="ECO:0000313" key="1">
    <source>
        <dbReference type="EMBL" id="MBV6341446.1"/>
    </source>
</evidence>
<gene>
    <name evidence="1" type="ORF">HWQ67_07595</name>
</gene>
<evidence type="ECO:0000313" key="2">
    <source>
        <dbReference type="Proteomes" id="UP001196980"/>
    </source>
</evidence>
<comment type="caution">
    <text evidence="1">The sequence shown here is derived from an EMBL/GenBank/DDBJ whole genome shotgun (WGS) entry which is preliminary data.</text>
</comment>
<organism evidence="1 2">
    <name type="scientific">Candidatus Magnetobacterium casense</name>
    <dbReference type="NCBI Taxonomy" id="1455061"/>
    <lineage>
        <taxon>Bacteria</taxon>
        <taxon>Pseudomonadati</taxon>
        <taxon>Nitrospirota</taxon>
        <taxon>Thermodesulfovibrionia</taxon>
        <taxon>Thermodesulfovibrionales</taxon>
        <taxon>Candidatus Magnetobacteriaceae</taxon>
        <taxon>Candidatus Magnetobacterium</taxon>
    </lineage>
</organism>
<dbReference type="EMBL" id="JABXWD010000109">
    <property type="protein sequence ID" value="MBV6341446.1"/>
    <property type="molecule type" value="Genomic_DNA"/>
</dbReference>
<accession>A0ABS6RXU8</accession>
<dbReference type="RefSeq" id="WP_218252080.1">
    <property type="nucleotide sequence ID" value="NZ_JABXWD010000109.1"/>
</dbReference>
<name>A0ABS6RXU8_9BACT</name>
<proteinExistence type="predicted"/>
<sequence>SLTNVSALAADREQAAGYAAGLGRDAVTIALFVPSDDEDVHAQLSGMNVVGQVRVTVVSMLSCLDCG</sequence>
<protein>
    <submittedName>
        <fullName evidence="1">Uncharacterized protein</fullName>
    </submittedName>
</protein>